<dbReference type="Pfam" id="PF13546">
    <property type="entry name" value="DDE_5"/>
    <property type="match status" value="1"/>
</dbReference>
<name>A0ABT0V0W4_9ACTN</name>
<keyword evidence="4" id="KW-1185">Reference proteome</keyword>
<evidence type="ECO:0000256" key="1">
    <source>
        <dbReference type="SAM" id="MobiDB-lite"/>
    </source>
</evidence>
<feature type="domain" description="Transposase IS701-like DDE" evidence="2">
    <location>
        <begin position="25"/>
        <end position="111"/>
    </location>
</feature>
<dbReference type="Proteomes" id="UP001431429">
    <property type="component" value="Unassembled WGS sequence"/>
</dbReference>
<sequence length="384" mass="42074">MITERAAEQWDLGLDDLFVTIGHRFRRVELRRRLREYVRGLLAPVARKNSWQLAERAGHSTPDGPQHLLAGAKWEADDIRDDLQEYVATKLGEEGGALIIDDTGFVGSADHDVRGFGVTVDHGLFAAVLQRVKDVGRDGYRLFDGQPCVVCDLIERQTFSVLHDDEGNAGLLGGALFHVVEDRYARVAELGRRAGLPPETGGELGVLEKFGREGLHRDLAPEFAVQGPVHHPHPALPQSPLHFIPPRQHPHSVVSPLRRPLRTGGDPADATVCGSRSPRVRTSTENGVRSGRRIRSRPSGASRPAAVVAARRSRPSWPAGVTATTCFRRARGAGRVAVTPNPVSRRDGWPHRRPARNRNRLEPTAVRQSTFTSVATGVPGEGRI</sequence>
<reference evidence="3" key="1">
    <citation type="submission" date="2022-06" db="EMBL/GenBank/DDBJ databases">
        <title>Genome public.</title>
        <authorList>
            <person name="Sun Q."/>
        </authorList>
    </citation>
    <scope>NUCLEOTIDE SEQUENCE</scope>
    <source>
        <strain evidence="3">CWNU-1</strain>
    </source>
</reference>
<dbReference type="InterPro" id="IPR039365">
    <property type="entry name" value="IS701-like"/>
</dbReference>
<feature type="region of interest" description="Disordered" evidence="1">
    <location>
        <begin position="241"/>
        <end position="311"/>
    </location>
</feature>
<dbReference type="PANTHER" id="PTHR33627">
    <property type="entry name" value="TRANSPOSASE"/>
    <property type="match status" value="1"/>
</dbReference>
<comment type="caution">
    <text evidence="3">The sequence shown here is derived from an EMBL/GenBank/DDBJ whole genome shotgun (WGS) entry which is preliminary data.</text>
</comment>
<dbReference type="InterPro" id="IPR038721">
    <property type="entry name" value="IS701-like_DDE_dom"/>
</dbReference>
<dbReference type="EMBL" id="JAMQAW010000056">
    <property type="protein sequence ID" value="MCM2393041.1"/>
    <property type="molecule type" value="Genomic_DNA"/>
</dbReference>
<gene>
    <name evidence="3" type="ORF">NBG84_32975</name>
</gene>
<feature type="region of interest" description="Disordered" evidence="1">
    <location>
        <begin position="338"/>
        <end position="359"/>
    </location>
</feature>
<evidence type="ECO:0000313" key="3">
    <source>
        <dbReference type="EMBL" id="MCM2393041.1"/>
    </source>
</evidence>
<accession>A0ABT0V0W4</accession>
<proteinExistence type="predicted"/>
<evidence type="ECO:0000313" key="4">
    <source>
        <dbReference type="Proteomes" id="UP001431429"/>
    </source>
</evidence>
<evidence type="ECO:0000259" key="2">
    <source>
        <dbReference type="Pfam" id="PF13546"/>
    </source>
</evidence>
<protein>
    <submittedName>
        <fullName evidence="3">Transposase</fullName>
    </submittedName>
</protein>
<organism evidence="3 4">
    <name type="scientific">Streptomyces albipurpureus</name>
    <dbReference type="NCBI Taxonomy" id="2897419"/>
    <lineage>
        <taxon>Bacteria</taxon>
        <taxon>Bacillati</taxon>
        <taxon>Actinomycetota</taxon>
        <taxon>Actinomycetes</taxon>
        <taxon>Kitasatosporales</taxon>
        <taxon>Streptomycetaceae</taxon>
        <taxon>Streptomyces</taxon>
    </lineage>
</organism>
<dbReference type="PANTHER" id="PTHR33627:SF1">
    <property type="entry name" value="TRANSPOSASE"/>
    <property type="match status" value="1"/>
</dbReference>
<feature type="compositionally biased region" description="Low complexity" evidence="1">
    <location>
        <begin position="297"/>
        <end position="310"/>
    </location>
</feature>